<dbReference type="InterPro" id="IPR000120">
    <property type="entry name" value="Amidase"/>
</dbReference>
<protein>
    <submittedName>
        <fullName evidence="3">Amidase family protein</fullName>
    </submittedName>
</protein>
<dbReference type="Gene3D" id="3.90.1300.10">
    <property type="entry name" value="Amidase signature (AS) domain"/>
    <property type="match status" value="1"/>
</dbReference>
<dbReference type="Pfam" id="PF01425">
    <property type="entry name" value="Amidase"/>
    <property type="match status" value="1"/>
</dbReference>
<dbReference type="SUPFAM" id="SSF75304">
    <property type="entry name" value="Amidase signature (AS) enzymes"/>
    <property type="match status" value="1"/>
</dbReference>
<accession>A0AA51GGT7</accession>
<dbReference type="Proteomes" id="UP001238843">
    <property type="component" value="Chromosome"/>
</dbReference>
<dbReference type="PROSITE" id="PS00571">
    <property type="entry name" value="AMIDASES"/>
    <property type="match status" value="1"/>
</dbReference>
<evidence type="ECO:0000313" key="3">
    <source>
        <dbReference type="EMBL" id="WMI30463.1"/>
    </source>
</evidence>
<dbReference type="PANTHER" id="PTHR11895:SF7">
    <property type="entry name" value="GLUTAMYL-TRNA(GLN) AMIDOTRANSFERASE SUBUNIT A, MITOCHONDRIAL"/>
    <property type="match status" value="1"/>
</dbReference>
<dbReference type="InterPro" id="IPR020556">
    <property type="entry name" value="Amidase_CS"/>
</dbReference>
<name>A0AA51GGT7_9BACT</name>
<organism evidence="3">
    <name type="scientific">Candidatus Organicella extenuata</name>
    <dbReference type="NCBI Taxonomy" id="2841811"/>
    <lineage>
        <taxon>Bacteria</taxon>
        <taxon>Pseudomonadati</taxon>
        <taxon>Verrucomicrobiota</taxon>
        <taxon>Candidatus Organicella</taxon>
    </lineage>
</organism>
<reference evidence="3" key="1">
    <citation type="journal article" date="2021" name="Front. Microbiol.">
        <title>Genome Analysis of a Verrucomicrobial Endosymbiont With a Tiny Genome Discovered in an Antarctic Lake.</title>
        <authorList>
            <person name="Williams T.J."/>
            <person name="Allen M.A."/>
            <person name="Ivanova N."/>
            <person name="Huntemann M."/>
            <person name="Haque S."/>
            <person name="Hancock A.M."/>
            <person name="Brazendale S."/>
            <person name="Cavicchioli R."/>
        </authorList>
    </citation>
    <scope>NUCLEOTIDE SEQUENCE</scope>
    <source>
        <strain evidence="3">MAG_Ga0307966_1000010</strain>
    </source>
</reference>
<evidence type="ECO:0000259" key="2">
    <source>
        <dbReference type="Pfam" id="PF01425"/>
    </source>
</evidence>
<evidence type="ECO:0000256" key="1">
    <source>
        <dbReference type="ARBA" id="ARBA00009199"/>
    </source>
</evidence>
<comment type="similarity">
    <text evidence="1">Belongs to the amidase family.</text>
</comment>
<sequence length="468" mass="52082">MKQGFNFLNKNLNFFSLKDLSKTLSTFKVRSVDVCKFHINFVKKTNHMLNATFFVYNKDTLLNQALQSDIRRSSKLVLSAYDGIPIGLKSNIFMYNALNNGCSLSITNKTWFSSKLSATLSRLGFLLYSKNNCDEFAVGSKTQSKFYGKSYNPWNLNKTPGGSSGGSGVAVASGQQFLSVGSDTGGSVRQPANLCSIVGFKPSYTLMSRFGLLPFSSSLDTIGFLGSTIVDVLNLFKDTVSFDINGNNPVVKTVNCWNKIAFLGDFIDNKNKPLFKKITFLLKSMGYEVINLSTNELCRVAVPLYYIISSIEAVSNFSKYRGLFIKDKSNYVRRTGYNRFISNFRGNFFNNLVKYRLLLGEFFALGSYGFVKRKAQTLSNKVIKYFSTIFNSVGFLILPATPRRGNPSTFDKDVQTVLSNLAGLPSLVTPFIQKTIKCFGSIQVIGGVFSDLKLLNFSIKLNLLSTIN</sequence>
<dbReference type="InterPro" id="IPR023631">
    <property type="entry name" value="Amidase_dom"/>
</dbReference>
<feature type="domain" description="Amidase" evidence="2">
    <location>
        <begin position="43"/>
        <end position="455"/>
    </location>
</feature>
<gene>
    <name evidence="3" type="ORF">QTO32_00920</name>
</gene>
<dbReference type="InterPro" id="IPR036928">
    <property type="entry name" value="AS_sf"/>
</dbReference>
<dbReference type="PANTHER" id="PTHR11895">
    <property type="entry name" value="TRANSAMIDASE"/>
    <property type="match status" value="1"/>
</dbReference>
<dbReference type="GO" id="GO:0050567">
    <property type="term" value="F:glutaminyl-tRNA synthase (glutamine-hydrolyzing) activity"/>
    <property type="evidence" value="ECO:0007669"/>
    <property type="project" value="TreeGrafter"/>
</dbReference>
<dbReference type="AlphaFoldDB" id="A0AA51GGT7"/>
<proteinExistence type="inferred from homology"/>
<reference evidence="3" key="2">
    <citation type="submission" date="2023-06" db="EMBL/GenBank/DDBJ databases">
        <authorList>
            <person name="Williams T.J."/>
            <person name="Allen M.A."/>
            <person name="Ivanova N."/>
            <person name="Huntemann M."/>
            <person name="Haque S."/>
            <person name="Hancock A.M."/>
            <person name="Brazendale S."/>
            <person name="Cavicchioli R."/>
        </authorList>
    </citation>
    <scope>NUCLEOTIDE SEQUENCE</scope>
    <source>
        <strain evidence="3">MAG_Ga0307966_1000010</strain>
    </source>
</reference>
<dbReference type="EMBL" id="CP128385">
    <property type="protein sequence ID" value="WMI30463.1"/>
    <property type="molecule type" value="Genomic_DNA"/>
</dbReference>